<evidence type="ECO:0000313" key="10">
    <source>
        <dbReference type="Proteomes" id="UP000256485"/>
    </source>
</evidence>
<comment type="caution">
    <text evidence="9">The sequence shown here is derived from an EMBL/GenBank/DDBJ whole genome shotgun (WGS) entry which is preliminary data.</text>
</comment>
<dbReference type="AlphaFoldDB" id="A0A3D9V3J1"/>
<dbReference type="InterPro" id="IPR035906">
    <property type="entry name" value="MetI-like_sf"/>
</dbReference>
<dbReference type="GO" id="GO:0005886">
    <property type="term" value="C:plasma membrane"/>
    <property type="evidence" value="ECO:0007669"/>
    <property type="project" value="UniProtKB-SubCell"/>
</dbReference>
<name>A0A3D9V3J1_THECX</name>
<feature type="transmembrane region" description="Helical" evidence="7">
    <location>
        <begin position="255"/>
        <end position="276"/>
    </location>
</feature>
<dbReference type="PANTHER" id="PTHR43744:SF12">
    <property type="entry name" value="ABC TRANSPORTER PERMEASE PROTEIN MG189-RELATED"/>
    <property type="match status" value="1"/>
</dbReference>
<dbReference type="CDD" id="cd06261">
    <property type="entry name" value="TM_PBP2"/>
    <property type="match status" value="1"/>
</dbReference>
<feature type="transmembrane region" description="Helical" evidence="7">
    <location>
        <begin position="7"/>
        <end position="26"/>
    </location>
</feature>
<feature type="transmembrane region" description="Helical" evidence="7">
    <location>
        <begin position="206"/>
        <end position="228"/>
    </location>
</feature>
<organism evidence="9 10">
    <name type="scientific">Thermasporomyces composti</name>
    <dbReference type="NCBI Taxonomy" id="696763"/>
    <lineage>
        <taxon>Bacteria</taxon>
        <taxon>Bacillati</taxon>
        <taxon>Actinomycetota</taxon>
        <taxon>Actinomycetes</taxon>
        <taxon>Propionibacteriales</taxon>
        <taxon>Nocardioidaceae</taxon>
        <taxon>Thermasporomyces</taxon>
    </lineage>
</organism>
<dbReference type="OrthoDB" id="61122at2"/>
<feature type="transmembrane region" description="Helical" evidence="7">
    <location>
        <begin position="148"/>
        <end position="169"/>
    </location>
</feature>
<evidence type="ECO:0000256" key="2">
    <source>
        <dbReference type="ARBA" id="ARBA00022448"/>
    </source>
</evidence>
<keyword evidence="5 7" id="KW-1133">Transmembrane helix</keyword>
<feature type="transmembrane region" description="Helical" evidence="7">
    <location>
        <begin position="73"/>
        <end position="95"/>
    </location>
</feature>
<dbReference type="InterPro" id="IPR000515">
    <property type="entry name" value="MetI-like"/>
</dbReference>
<protein>
    <submittedName>
        <fullName evidence="9">Carbohydrate ABC transporter membrane protein 2 (CUT1 family)</fullName>
    </submittedName>
</protein>
<dbReference type="SUPFAM" id="SSF161098">
    <property type="entry name" value="MetI-like"/>
    <property type="match status" value="1"/>
</dbReference>
<dbReference type="PROSITE" id="PS50928">
    <property type="entry name" value="ABC_TM1"/>
    <property type="match status" value="1"/>
</dbReference>
<comment type="subcellular location">
    <subcellularLocation>
        <location evidence="1 7">Cell membrane</location>
        <topology evidence="1 7">Multi-pass membrane protein</topology>
    </subcellularLocation>
</comment>
<feature type="domain" description="ABC transmembrane type-1" evidence="8">
    <location>
        <begin position="69"/>
        <end position="276"/>
    </location>
</feature>
<evidence type="ECO:0000256" key="5">
    <source>
        <dbReference type="ARBA" id="ARBA00022989"/>
    </source>
</evidence>
<dbReference type="EMBL" id="QTUC01000001">
    <property type="protein sequence ID" value="REF36372.1"/>
    <property type="molecule type" value="Genomic_DNA"/>
</dbReference>
<evidence type="ECO:0000256" key="3">
    <source>
        <dbReference type="ARBA" id="ARBA00022475"/>
    </source>
</evidence>
<dbReference type="GO" id="GO:0055085">
    <property type="term" value="P:transmembrane transport"/>
    <property type="evidence" value="ECO:0007669"/>
    <property type="project" value="InterPro"/>
</dbReference>
<evidence type="ECO:0000256" key="1">
    <source>
        <dbReference type="ARBA" id="ARBA00004651"/>
    </source>
</evidence>
<evidence type="ECO:0000259" key="8">
    <source>
        <dbReference type="PROSITE" id="PS50928"/>
    </source>
</evidence>
<keyword evidence="3" id="KW-1003">Cell membrane</keyword>
<reference evidence="9 10" key="1">
    <citation type="submission" date="2018-08" db="EMBL/GenBank/DDBJ databases">
        <title>Sequencing the genomes of 1000 actinobacteria strains.</title>
        <authorList>
            <person name="Klenk H.-P."/>
        </authorList>
    </citation>
    <scope>NUCLEOTIDE SEQUENCE [LARGE SCALE GENOMIC DNA]</scope>
    <source>
        <strain evidence="9 10">DSM 22891</strain>
    </source>
</reference>
<dbReference type="RefSeq" id="WP_115850022.1">
    <property type="nucleotide sequence ID" value="NZ_QTUC01000001.1"/>
</dbReference>
<dbReference type="Pfam" id="PF00528">
    <property type="entry name" value="BPD_transp_1"/>
    <property type="match status" value="1"/>
</dbReference>
<keyword evidence="4 7" id="KW-0812">Transmembrane</keyword>
<evidence type="ECO:0000256" key="7">
    <source>
        <dbReference type="RuleBase" id="RU363032"/>
    </source>
</evidence>
<sequence>MKPRRTPWFSYLLVVAGAVIMVVPFLDMVMTSFKGPGEAGRLPYRFLPEKFHLDNYLAALEQLNMGLLFRNSVIMTAVAVASVLLTSSMAGYALAKLRFPGRPIVFRFVLATMMFPPFLFLIPDFLILTNWPLAGGNDLLGRGGDGGLTTSVAALFIPFLVSGFGIFLMRQFIVSIPDEVIEAARIDGAGEFTIWRHIILPQTTPVLITLGLLTFVGTWNEYVWSLLISTVNPDLMTLPVGIQLLQSYLDPNQTLPIVMAGLVISIVPVLTIFLLLQKYYIRGVMISGLK</sequence>
<gene>
    <name evidence="9" type="ORF">DFJ64_1779</name>
</gene>
<evidence type="ECO:0000256" key="6">
    <source>
        <dbReference type="ARBA" id="ARBA00023136"/>
    </source>
</evidence>
<accession>A0A3D9V3J1</accession>
<dbReference type="Proteomes" id="UP000256485">
    <property type="component" value="Unassembled WGS sequence"/>
</dbReference>
<evidence type="ECO:0000256" key="4">
    <source>
        <dbReference type="ARBA" id="ARBA00022692"/>
    </source>
</evidence>
<dbReference type="Gene3D" id="1.10.3720.10">
    <property type="entry name" value="MetI-like"/>
    <property type="match status" value="1"/>
</dbReference>
<dbReference type="PANTHER" id="PTHR43744">
    <property type="entry name" value="ABC TRANSPORTER PERMEASE PROTEIN MG189-RELATED-RELATED"/>
    <property type="match status" value="1"/>
</dbReference>
<proteinExistence type="inferred from homology"/>
<evidence type="ECO:0000313" key="9">
    <source>
        <dbReference type="EMBL" id="REF36372.1"/>
    </source>
</evidence>
<keyword evidence="2 7" id="KW-0813">Transport</keyword>
<feature type="transmembrane region" description="Helical" evidence="7">
    <location>
        <begin position="104"/>
        <end position="128"/>
    </location>
</feature>
<keyword evidence="10" id="KW-1185">Reference proteome</keyword>
<comment type="similarity">
    <text evidence="7">Belongs to the binding-protein-dependent transport system permease family.</text>
</comment>
<keyword evidence="6 7" id="KW-0472">Membrane</keyword>